<proteinExistence type="predicted"/>
<protein>
    <submittedName>
        <fullName evidence="2">Ovule protein</fullName>
    </submittedName>
</protein>
<dbReference type="WBParaSite" id="ALUE_0002240801-mRNA-1">
    <property type="protein sequence ID" value="ALUE_0002240801-mRNA-1"/>
    <property type="gene ID" value="ALUE_0002240801"/>
</dbReference>
<dbReference type="AlphaFoldDB" id="A0A0M3IUI0"/>
<evidence type="ECO:0000313" key="2">
    <source>
        <dbReference type="WBParaSite" id="ALUE_0002240801-mRNA-1"/>
    </source>
</evidence>
<name>A0A0M3IUI0_ASCLU</name>
<organism evidence="1 2">
    <name type="scientific">Ascaris lumbricoides</name>
    <name type="common">Giant roundworm</name>
    <dbReference type="NCBI Taxonomy" id="6252"/>
    <lineage>
        <taxon>Eukaryota</taxon>
        <taxon>Metazoa</taxon>
        <taxon>Ecdysozoa</taxon>
        <taxon>Nematoda</taxon>
        <taxon>Chromadorea</taxon>
        <taxon>Rhabditida</taxon>
        <taxon>Spirurina</taxon>
        <taxon>Ascaridomorpha</taxon>
        <taxon>Ascaridoidea</taxon>
        <taxon>Ascarididae</taxon>
        <taxon>Ascaris</taxon>
    </lineage>
</organism>
<sequence length="66" mass="8028">MDNNWCEQHYINHSEYKRLQIWSVSNSSFEIRGSIPNYVYITHHRQLMRYLRCFRGALNEGFCRSA</sequence>
<reference evidence="2" key="1">
    <citation type="submission" date="2017-02" db="UniProtKB">
        <authorList>
            <consortium name="WormBaseParasite"/>
        </authorList>
    </citation>
    <scope>IDENTIFICATION</scope>
</reference>
<evidence type="ECO:0000313" key="1">
    <source>
        <dbReference type="Proteomes" id="UP000036681"/>
    </source>
</evidence>
<keyword evidence="1" id="KW-1185">Reference proteome</keyword>
<accession>A0A0M3IUI0</accession>
<dbReference type="Proteomes" id="UP000036681">
    <property type="component" value="Unplaced"/>
</dbReference>